<evidence type="ECO:0000313" key="7">
    <source>
        <dbReference type="EMBL" id="RAW18690.1"/>
    </source>
</evidence>
<dbReference type="RefSeq" id="WP_112256350.1">
    <property type="nucleotide sequence ID" value="NZ_QMIG01000001.1"/>
</dbReference>
<protein>
    <submittedName>
        <fullName evidence="7">Patatin-like phospholipase family protein</fullName>
    </submittedName>
</protein>
<feature type="region of interest" description="Disordered" evidence="5">
    <location>
        <begin position="1"/>
        <end position="20"/>
    </location>
</feature>
<evidence type="ECO:0000259" key="6">
    <source>
        <dbReference type="PROSITE" id="PS51635"/>
    </source>
</evidence>
<keyword evidence="3 4" id="KW-0443">Lipid metabolism</keyword>
<comment type="caution">
    <text evidence="7">The sequence shown here is derived from an EMBL/GenBank/DDBJ whole genome shotgun (WGS) entry which is preliminary data.</text>
</comment>
<feature type="active site" description="Nucleophile" evidence="4">
    <location>
        <position position="53"/>
    </location>
</feature>
<reference evidence="7 8" key="1">
    <citation type="submission" date="2018-06" db="EMBL/GenBank/DDBJ databases">
        <title>Phytoactinopolyspora halophila sp. nov., a novel halophilic actinomycete isolated from a saline soil in China.</title>
        <authorList>
            <person name="Tang S.-K."/>
        </authorList>
    </citation>
    <scope>NUCLEOTIDE SEQUENCE [LARGE SCALE GENOMIC DNA]</scope>
    <source>
        <strain evidence="7 8">YIM 96934</strain>
    </source>
</reference>
<evidence type="ECO:0000313" key="8">
    <source>
        <dbReference type="Proteomes" id="UP000250462"/>
    </source>
</evidence>
<keyword evidence="8" id="KW-1185">Reference proteome</keyword>
<evidence type="ECO:0000256" key="3">
    <source>
        <dbReference type="ARBA" id="ARBA00023098"/>
    </source>
</evidence>
<feature type="active site" description="Proton acceptor" evidence="4">
    <location>
        <position position="213"/>
    </location>
</feature>
<feature type="short sequence motif" description="GXSXG" evidence="4">
    <location>
        <begin position="51"/>
        <end position="55"/>
    </location>
</feature>
<evidence type="ECO:0000256" key="4">
    <source>
        <dbReference type="PROSITE-ProRule" id="PRU01161"/>
    </source>
</evidence>
<feature type="domain" description="PNPLA" evidence="6">
    <location>
        <begin position="15"/>
        <end position="226"/>
    </location>
</feature>
<dbReference type="Proteomes" id="UP000250462">
    <property type="component" value="Unassembled WGS sequence"/>
</dbReference>
<dbReference type="AlphaFoldDB" id="A0A329R289"/>
<dbReference type="PANTHER" id="PTHR14226">
    <property type="entry name" value="NEUROPATHY TARGET ESTERASE/SWISS CHEESE D.MELANOGASTER"/>
    <property type="match status" value="1"/>
</dbReference>
<feature type="short sequence motif" description="DGA/G" evidence="4">
    <location>
        <begin position="213"/>
        <end position="215"/>
    </location>
</feature>
<organism evidence="7 8">
    <name type="scientific">Phytoactinopolyspora halophila</name>
    <dbReference type="NCBI Taxonomy" id="1981511"/>
    <lineage>
        <taxon>Bacteria</taxon>
        <taxon>Bacillati</taxon>
        <taxon>Actinomycetota</taxon>
        <taxon>Actinomycetes</taxon>
        <taxon>Jiangellales</taxon>
        <taxon>Jiangellaceae</taxon>
        <taxon>Phytoactinopolyspora</taxon>
    </lineage>
</organism>
<dbReference type="SUPFAM" id="SSF52151">
    <property type="entry name" value="FabD/lysophospholipase-like"/>
    <property type="match status" value="1"/>
</dbReference>
<dbReference type="InterPro" id="IPR016035">
    <property type="entry name" value="Acyl_Trfase/lysoPLipase"/>
</dbReference>
<dbReference type="PROSITE" id="PS51635">
    <property type="entry name" value="PNPLA"/>
    <property type="match status" value="1"/>
</dbReference>
<sequence length="325" mass="34695">MTDARRHSNPPRRGLVLGGGGPLGAAWTVGALTAIEESTGTDLRDVDHVVGTSAGAVTAALLGAGVSVHDLREHQRGNEVDGPLSRYQWDYDSATGGARPPMPRLGMGSPRMVARNVTRLRKMPPTAVFSALLPQGRGTLRSVSELIDTVYPSRQWPAHPNVWVVAMDYESGRRVAFGRADAPETDLPTAVMASCAVPGWFAPVPIGGRRYVDGGACSATSVDLLAGLGLDEVFVVAPAVSFESDRPRAVLPRLERTWRKRVTRRCMHEVGKLHADGARVTVLAPGPADLVAMGGNMMDTIRRRRVLETSLQTSAEALGARRDAA</sequence>
<dbReference type="InterPro" id="IPR050301">
    <property type="entry name" value="NTE"/>
</dbReference>
<keyword evidence="1 4" id="KW-0378">Hydrolase</keyword>
<dbReference type="InterPro" id="IPR002641">
    <property type="entry name" value="PNPLA_dom"/>
</dbReference>
<keyword evidence="2 4" id="KW-0442">Lipid degradation</keyword>
<accession>A0A329R289</accession>
<dbReference type="GO" id="GO:0016042">
    <property type="term" value="P:lipid catabolic process"/>
    <property type="evidence" value="ECO:0007669"/>
    <property type="project" value="UniProtKB-UniRule"/>
</dbReference>
<dbReference type="Pfam" id="PF01734">
    <property type="entry name" value="Patatin"/>
    <property type="match status" value="1"/>
</dbReference>
<feature type="short sequence motif" description="GXGXXG" evidence="4">
    <location>
        <begin position="19"/>
        <end position="24"/>
    </location>
</feature>
<dbReference type="OrthoDB" id="2339873at2"/>
<evidence type="ECO:0000256" key="1">
    <source>
        <dbReference type="ARBA" id="ARBA00022801"/>
    </source>
</evidence>
<name>A0A329R289_9ACTN</name>
<dbReference type="Gene3D" id="3.40.1090.10">
    <property type="entry name" value="Cytosolic phospholipase A2 catalytic domain"/>
    <property type="match status" value="2"/>
</dbReference>
<proteinExistence type="predicted"/>
<dbReference type="PANTHER" id="PTHR14226:SF57">
    <property type="entry name" value="BLR7027 PROTEIN"/>
    <property type="match status" value="1"/>
</dbReference>
<gene>
    <name evidence="7" type="ORF">DPM12_01040</name>
</gene>
<dbReference type="GO" id="GO:0016787">
    <property type="term" value="F:hydrolase activity"/>
    <property type="evidence" value="ECO:0007669"/>
    <property type="project" value="UniProtKB-UniRule"/>
</dbReference>
<evidence type="ECO:0000256" key="2">
    <source>
        <dbReference type="ARBA" id="ARBA00022963"/>
    </source>
</evidence>
<dbReference type="EMBL" id="QMIG01000001">
    <property type="protein sequence ID" value="RAW18690.1"/>
    <property type="molecule type" value="Genomic_DNA"/>
</dbReference>
<evidence type="ECO:0000256" key="5">
    <source>
        <dbReference type="SAM" id="MobiDB-lite"/>
    </source>
</evidence>